<evidence type="ECO:0000256" key="1">
    <source>
        <dbReference type="SAM" id="MobiDB-lite"/>
    </source>
</evidence>
<reference evidence="5" key="1">
    <citation type="journal article" date="2019" name="Int. J. Syst. Evol. Microbiol.">
        <title>The Global Catalogue of Microorganisms (GCM) 10K type strain sequencing project: providing services to taxonomists for standard genome sequencing and annotation.</title>
        <authorList>
            <consortium name="The Broad Institute Genomics Platform"/>
            <consortium name="The Broad Institute Genome Sequencing Center for Infectious Disease"/>
            <person name="Wu L."/>
            <person name="Ma J."/>
        </authorList>
    </citation>
    <scope>NUCLEOTIDE SEQUENCE [LARGE SCALE GENOMIC DNA]</scope>
    <source>
        <strain evidence="5">KCTC 42984</strain>
    </source>
</reference>
<dbReference type="SUPFAM" id="SSF74653">
    <property type="entry name" value="TolA/TonB C-terminal domain"/>
    <property type="match status" value="1"/>
</dbReference>
<evidence type="ECO:0000313" key="4">
    <source>
        <dbReference type="EMBL" id="MFC3173088.1"/>
    </source>
</evidence>
<dbReference type="InterPro" id="IPR037682">
    <property type="entry name" value="TonB_C"/>
</dbReference>
<proteinExistence type="predicted"/>
<comment type="caution">
    <text evidence="4">The sequence shown here is derived from an EMBL/GenBank/DDBJ whole genome shotgun (WGS) entry which is preliminary data.</text>
</comment>
<gene>
    <name evidence="4" type="ORF">ACFOD9_02365</name>
</gene>
<keyword evidence="2" id="KW-0812">Transmembrane</keyword>
<keyword evidence="2" id="KW-1133">Transmembrane helix</keyword>
<evidence type="ECO:0000259" key="3">
    <source>
        <dbReference type="Pfam" id="PF03544"/>
    </source>
</evidence>
<keyword evidence="2" id="KW-0472">Membrane</keyword>
<feature type="compositionally biased region" description="Gly residues" evidence="1">
    <location>
        <begin position="123"/>
        <end position="150"/>
    </location>
</feature>
<feature type="region of interest" description="Disordered" evidence="1">
    <location>
        <begin position="57"/>
        <end position="92"/>
    </location>
</feature>
<feature type="compositionally biased region" description="Low complexity" evidence="1">
    <location>
        <begin position="68"/>
        <end position="83"/>
    </location>
</feature>
<dbReference type="Pfam" id="PF03544">
    <property type="entry name" value="TonB_C"/>
    <property type="match status" value="1"/>
</dbReference>
<dbReference type="RefSeq" id="WP_379508484.1">
    <property type="nucleotide sequence ID" value="NZ_JBHRTQ010000003.1"/>
</dbReference>
<evidence type="ECO:0000256" key="2">
    <source>
        <dbReference type="SAM" id="Phobius"/>
    </source>
</evidence>
<dbReference type="EMBL" id="JBHRTQ010000003">
    <property type="protein sequence ID" value="MFC3173088.1"/>
    <property type="molecule type" value="Genomic_DNA"/>
</dbReference>
<feature type="transmembrane region" description="Helical" evidence="2">
    <location>
        <begin position="12"/>
        <end position="36"/>
    </location>
</feature>
<name>A0ABV7IK68_9SPHN</name>
<evidence type="ECO:0000313" key="5">
    <source>
        <dbReference type="Proteomes" id="UP001595604"/>
    </source>
</evidence>
<dbReference type="Proteomes" id="UP001595604">
    <property type="component" value="Unassembled WGS sequence"/>
</dbReference>
<sequence length="244" mass="24537">MTEADLSAPRPVRVAAFVAVGLLHVVVAVLLVRAFAPGFTAEVARRVVSTFSVTVTAPEPTPTPASVPAPAARAPEPAGAAGVTGRKARPREVAAPVPRLALARPAAPPVADHGPADRAGAASGDGTGAGGSGTGTGNGGSGSGTGGGSGTRPVKIAGDINSARDYPIASREARLGDHVVIWLTVGTDGRASACKVARASRDPAADAITCRLAMERFRFRPALDASGAPVVAAFGWQQRWFLKD</sequence>
<feature type="region of interest" description="Disordered" evidence="1">
    <location>
        <begin position="104"/>
        <end position="156"/>
    </location>
</feature>
<keyword evidence="5" id="KW-1185">Reference proteome</keyword>
<organism evidence="4 5">
    <name type="scientific">Novosphingobium bradum</name>
    <dbReference type="NCBI Taxonomy" id="1737444"/>
    <lineage>
        <taxon>Bacteria</taxon>
        <taxon>Pseudomonadati</taxon>
        <taxon>Pseudomonadota</taxon>
        <taxon>Alphaproteobacteria</taxon>
        <taxon>Sphingomonadales</taxon>
        <taxon>Sphingomonadaceae</taxon>
        <taxon>Novosphingobium</taxon>
    </lineage>
</organism>
<accession>A0ABV7IK68</accession>
<dbReference type="Gene3D" id="3.30.1150.10">
    <property type="match status" value="1"/>
</dbReference>
<protein>
    <submittedName>
        <fullName evidence="4">Energy transducer TonB</fullName>
    </submittedName>
</protein>
<feature type="domain" description="TonB C-terminal" evidence="3">
    <location>
        <begin position="164"/>
        <end position="230"/>
    </location>
</feature>